<reference evidence="3" key="1">
    <citation type="journal article" date="2021" name="Nat. Commun.">
        <title>Genetic determinants of endophytism in the Arabidopsis root mycobiome.</title>
        <authorList>
            <person name="Mesny F."/>
            <person name="Miyauchi S."/>
            <person name="Thiergart T."/>
            <person name="Pickel B."/>
            <person name="Atanasova L."/>
            <person name="Karlsson M."/>
            <person name="Huettel B."/>
            <person name="Barry K.W."/>
            <person name="Haridas S."/>
            <person name="Chen C."/>
            <person name="Bauer D."/>
            <person name="Andreopoulos W."/>
            <person name="Pangilinan J."/>
            <person name="LaButti K."/>
            <person name="Riley R."/>
            <person name="Lipzen A."/>
            <person name="Clum A."/>
            <person name="Drula E."/>
            <person name="Henrissat B."/>
            <person name="Kohler A."/>
            <person name="Grigoriev I.V."/>
            <person name="Martin F.M."/>
            <person name="Hacquard S."/>
        </authorList>
    </citation>
    <scope>NUCLEOTIDE SEQUENCE</scope>
    <source>
        <strain evidence="3">MPI-SDFR-AT-0120</strain>
    </source>
</reference>
<accession>A0A8K0RF02</accession>
<keyword evidence="2" id="KW-0472">Membrane</keyword>
<feature type="region of interest" description="Disordered" evidence="1">
    <location>
        <begin position="364"/>
        <end position="401"/>
    </location>
</feature>
<sequence>MDWANDNACLCRRASDLRRVFKYQPRPSRVIKIVEENDYQAQVWSLESPKDWAAWLDKHVDSTDRGLVLLLADRSENYLPHKATYGPMSIDEWLAKSTDLPARPLEIRRAETFARLGEKPTEGHSSCDQTPEYGRQPRGLRHLPYSLETFESICEKFQVHDSIVRVVTRTDVPTISSARVDMNGPALVYSCRTPNTWDSDMALSVTHYPEKDLTFGILYGTTFGTEKIVLQKLQTIRLEATHPLLLTGILAELELSRHTRLVEDSGNEVETRIFELNFQSGHSQGFQKLEVERRNIAKRTAWLDLTYLRNSITTWSTQILKLIEQAERMKEELYGPDHSTLPSAYDVFRSRPRYSVLERQISQNLTPPDADSDTLSVDDSLSQHGSESCANTAMTRPSTRPQVLRGVSSHECHAEMVSENPSSVIRRKTMHKFCEKIRARLSDIRDEYDEKIRDCTMRVDGMAMATQWSHSETAVEIALATNQDSKVMRSISLVTMVFLPGTFFATVFSMTFFDWFDDSGKTRVSSYLWIYVVVTVFFTGITIGLWYFFVMSRRTGRFKGDEEKVRVE</sequence>
<feature type="transmembrane region" description="Helical" evidence="2">
    <location>
        <begin position="528"/>
        <end position="549"/>
    </location>
</feature>
<evidence type="ECO:0000256" key="1">
    <source>
        <dbReference type="SAM" id="MobiDB-lite"/>
    </source>
</evidence>
<feature type="transmembrane region" description="Helical" evidence="2">
    <location>
        <begin position="493"/>
        <end position="516"/>
    </location>
</feature>
<dbReference type="AlphaFoldDB" id="A0A8K0RF02"/>
<name>A0A8K0RF02_9PLEO</name>
<evidence type="ECO:0000313" key="3">
    <source>
        <dbReference type="EMBL" id="KAH7091633.1"/>
    </source>
</evidence>
<organism evidence="3 4">
    <name type="scientific">Paraphoma chrysanthemicola</name>
    <dbReference type="NCBI Taxonomy" id="798071"/>
    <lineage>
        <taxon>Eukaryota</taxon>
        <taxon>Fungi</taxon>
        <taxon>Dikarya</taxon>
        <taxon>Ascomycota</taxon>
        <taxon>Pezizomycotina</taxon>
        <taxon>Dothideomycetes</taxon>
        <taxon>Pleosporomycetidae</taxon>
        <taxon>Pleosporales</taxon>
        <taxon>Pleosporineae</taxon>
        <taxon>Phaeosphaeriaceae</taxon>
        <taxon>Paraphoma</taxon>
    </lineage>
</organism>
<keyword evidence="2" id="KW-0812">Transmembrane</keyword>
<feature type="compositionally biased region" description="Polar residues" evidence="1">
    <location>
        <begin position="383"/>
        <end position="401"/>
    </location>
</feature>
<keyword evidence="4" id="KW-1185">Reference proteome</keyword>
<proteinExistence type="predicted"/>
<evidence type="ECO:0000313" key="4">
    <source>
        <dbReference type="Proteomes" id="UP000813461"/>
    </source>
</evidence>
<protein>
    <submittedName>
        <fullName evidence="3">Uncharacterized protein</fullName>
    </submittedName>
</protein>
<dbReference type="Proteomes" id="UP000813461">
    <property type="component" value="Unassembled WGS sequence"/>
</dbReference>
<gene>
    <name evidence="3" type="ORF">FB567DRAFT_278455</name>
</gene>
<dbReference type="Gene3D" id="1.20.58.340">
    <property type="entry name" value="Magnesium transport protein CorA, transmembrane region"/>
    <property type="match status" value="1"/>
</dbReference>
<comment type="caution">
    <text evidence="3">The sequence shown here is derived from an EMBL/GenBank/DDBJ whole genome shotgun (WGS) entry which is preliminary data.</text>
</comment>
<dbReference type="EMBL" id="JAGMVJ010000004">
    <property type="protein sequence ID" value="KAH7091633.1"/>
    <property type="molecule type" value="Genomic_DNA"/>
</dbReference>
<keyword evidence="2" id="KW-1133">Transmembrane helix</keyword>
<evidence type="ECO:0000256" key="2">
    <source>
        <dbReference type="SAM" id="Phobius"/>
    </source>
</evidence>
<feature type="compositionally biased region" description="Low complexity" evidence="1">
    <location>
        <begin position="373"/>
        <end position="382"/>
    </location>
</feature>
<dbReference type="OrthoDB" id="2830640at2759"/>